<protein>
    <submittedName>
        <fullName evidence="1">TIGR02757 family protein</fullName>
    </submittedName>
</protein>
<dbReference type="EMBL" id="FNUS01000001">
    <property type="protein sequence ID" value="SEF67464.1"/>
    <property type="molecule type" value="Genomic_DNA"/>
</dbReference>
<dbReference type="InterPro" id="IPR014127">
    <property type="entry name" value="CHP02757"/>
</dbReference>
<evidence type="ECO:0000313" key="1">
    <source>
        <dbReference type="EMBL" id="SEF67464.1"/>
    </source>
</evidence>
<dbReference type="Proteomes" id="UP000236738">
    <property type="component" value="Unassembled WGS sequence"/>
</dbReference>
<name>A0A1H5TXA1_9FLAO</name>
<dbReference type="AlphaFoldDB" id="A0A1H5TXA1"/>
<dbReference type="RefSeq" id="WP_103912614.1">
    <property type="nucleotide sequence ID" value="NZ_FNUS01000001.1"/>
</dbReference>
<dbReference type="OrthoDB" id="9773332at2"/>
<sequence>MKKEKVNLDEVFLLLNEKAERYNHPNFIELDPISIPHRFTLKQDIEISGFLTATISWGNRKSILNSAQKMLDFMDHSPFDFIKNFTEKDLRFLQAQSNNFKSIHRTFSGKDFAYFLINLKRIYKNFDSLEDLFLVQKDESNFYHSLQRFRTYFLTENAGKSSKHVSSTYKNSAAKRLMMYLRWMVRQDKKGVDFGIWKNIDQKYLSIPLDVHTANISRELGLLNRTQNDWKAVEELDLMIRKYQPEDPAVLDFALFGMGVNKDLTDKLLKI</sequence>
<dbReference type="NCBIfam" id="TIGR02757">
    <property type="entry name" value="TIGR02757 family protein"/>
    <property type="match status" value="1"/>
</dbReference>
<gene>
    <name evidence="1" type="ORF">SAMN05421847_0602</name>
</gene>
<accession>A0A1H5TXA1</accession>
<proteinExistence type="predicted"/>
<dbReference type="Pfam" id="PF09674">
    <property type="entry name" value="DUF2400"/>
    <property type="match status" value="1"/>
</dbReference>
<reference evidence="2" key="1">
    <citation type="submission" date="2016-10" db="EMBL/GenBank/DDBJ databases">
        <authorList>
            <person name="Varghese N."/>
            <person name="Submissions S."/>
        </authorList>
    </citation>
    <scope>NUCLEOTIDE SEQUENCE [LARGE SCALE GENOMIC DNA]</scope>
    <source>
        <strain evidence="2">DSM 21580</strain>
    </source>
</reference>
<organism evidence="1 2">
    <name type="scientific">Halpernia humi</name>
    <dbReference type="NCBI Taxonomy" id="493375"/>
    <lineage>
        <taxon>Bacteria</taxon>
        <taxon>Pseudomonadati</taxon>
        <taxon>Bacteroidota</taxon>
        <taxon>Flavobacteriia</taxon>
        <taxon>Flavobacteriales</taxon>
        <taxon>Weeksellaceae</taxon>
        <taxon>Chryseobacterium group</taxon>
        <taxon>Halpernia</taxon>
    </lineage>
</organism>
<evidence type="ECO:0000313" key="2">
    <source>
        <dbReference type="Proteomes" id="UP000236738"/>
    </source>
</evidence>
<keyword evidence="2" id="KW-1185">Reference proteome</keyword>